<accession>A0ABV7D0Y6</accession>
<feature type="signal peptide" evidence="1">
    <location>
        <begin position="1"/>
        <end position="33"/>
    </location>
</feature>
<organism evidence="2 3">
    <name type="scientific">Kordiimonas pumila</name>
    <dbReference type="NCBI Taxonomy" id="2161677"/>
    <lineage>
        <taxon>Bacteria</taxon>
        <taxon>Pseudomonadati</taxon>
        <taxon>Pseudomonadota</taxon>
        <taxon>Alphaproteobacteria</taxon>
        <taxon>Kordiimonadales</taxon>
        <taxon>Kordiimonadaceae</taxon>
        <taxon>Kordiimonas</taxon>
    </lineage>
</organism>
<reference evidence="3" key="1">
    <citation type="journal article" date="2019" name="Int. J. Syst. Evol. Microbiol.">
        <title>The Global Catalogue of Microorganisms (GCM) 10K type strain sequencing project: providing services to taxonomists for standard genome sequencing and annotation.</title>
        <authorList>
            <consortium name="The Broad Institute Genomics Platform"/>
            <consortium name="The Broad Institute Genome Sequencing Center for Infectious Disease"/>
            <person name="Wu L."/>
            <person name="Ma J."/>
        </authorList>
    </citation>
    <scope>NUCLEOTIDE SEQUENCE [LARGE SCALE GENOMIC DNA]</scope>
    <source>
        <strain evidence="3">KCTC 62164</strain>
    </source>
</reference>
<gene>
    <name evidence="2" type="ORF">ACFOKA_02730</name>
</gene>
<keyword evidence="1" id="KW-0732">Signal</keyword>
<feature type="chain" id="PRO_5045573035" description="PEP-CTERM protein-sorting domain-containing protein" evidence="1">
    <location>
        <begin position="34"/>
        <end position="245"/>
    </location>
</feature>
<sequence length="245" mass="25888">MTKKIISSFFNKSAIKLVGVAVISLFAAHSASATYNYYYWQTQQAAANDPDTVNGNLQLSPGVYDPFVIGENIEFNACSTTFAGYSLCDLPDTSKFVIQWQAKTLDGSGNIVLYDSGVCNPWGGSSQTGASSDSCLNITVPGNTSSSIFTSSSFYIGIHIATHANYYIPLPNGEWGYTGSGGGQYGWMWTGMSLVESAPESGGGGGGEPSPVSEPLALLLMGPALGALAFRERRRKRKTLALASA</sequence>
<dbReference type="RefSeq" id="WP_194212560.1">
    <property type="nucleotide sequence ID" value="NZ_CP061205.1"/>
</dbReference>
<evidence type="ECO:0008006" key="4">
    <source>
        <dbReference type="Google" id="ProtNLM"/>
    </source>
</evidence>
<comment type="caution">
    <text evidence="2">The sequence shown here is derived from an EMBL/GenBank/DDBJ whole genome shotgun (WGS) entry which is preliminary data.</text>
</comment>
<dbReference type="EMBL" id="JBHRSL010000002">
    <property type="protein sequence ID" value="MFC3050813.1"/>
    <property type="molecule type" value="Genomic_DNA"/>
</dbReference>
<evidence type="ECO:0000313" key="2">
    <source>
        <dbReference type="EMBL" id="MFC3050813.1"/>
    </source>
</evidence>
<name>A0ABV7D0Y6_9PROT</name>
<proteinExistence type="predicted"/>
<protein>
    <recommendedName>
        <fullName evidence="4">PEP-CTERM protein-sorting domain-containing protein</fullName>
    </recommendedName>
</protein>
<keyword evidence="3" id="KW-1185">Reference proteome</keyword>
<evidence type="ECO:0000313" key="3">
    <source>
        <dbReference type="Proteomes" id="UP001595444"/>
    </source>
</evidence>
<dbReference type="Proteomes" id="UP001595444">
    <property type="component" value="Unassembled WGS sequence"/>
</dbReference>
<evidence type="ECO:0000256" key="1">
    <source>
        <dbReference type="SAM" id="SignalP"/>
    </source>
</evidence>